<dbReference type="FunFam" id="3.60.40.10:FF:000002">
    <property type="entry name" value="Serine/threonine phosphatase stp"/>
    <property type="match status" value="1"/>
</dbReference>
<evidence type="ECO:0000256" key="1">
    <source>
        <dbReference type="ARBA" id="ARBA00001936"/>
    </source>
</evidence>
<keyword evidence="5" id="KW-0904">Protein phosphatase</keyword>
<dbReference type="Proteomes" id="UP000015268">
    <property type="component" value="Chromosome"/>
</dbReference>
<dbReference type="InterPro" id="IPR015655">
    <property type="entry name" value="PP2C"/>
</dbReference>
<evidence type="ECO:0000256" key="3">
    <source>
        <dbReference type="ARBA" id="ARBA00022723"/>
    </source>
</evidence>
<feature type="domain" description="PPM-type phosphatase" evidence="9">
    <location>
        <begin position="23"/>
        <end position="261"/>
    </location>
</feature>
<evidence type="ECO:0000256" key="8">
    <source>
        <dbReference type="ARBA" id="ARBA00048336"/>
    </source>
</evidence>
<keyword evidence="3" id="KW-0479">Metal-binding</keyword>
<dbReference type="CDD" id="cd00143">
    <property type="entry name" value="PP2Cc"/>
    <property type="match status" value="1"/>
</dbReference>
<dbReference type="EMBL" id="CP003025">
    <property type="protein sequence ID" value="AGS05006.1"/>
    <property type="molecule type" value="Genomic_DNA"/>
</dbReference>
<comment type="catalytic activity">
    <reaction evidence="8">
        <text>O-phospho-L-threonyl-[protein] + H2O = L-threonyl-[protein] + phosphate</text>
        <dbReference type="Rhea" id="RHEA:47004"/>
        <dbReference type="Rhea" id="RHEA-COMP:11060"/>
        <dbReference type="Rhea" id="RHEA-COMP:11605"/>
        <dbReference type="ChEBI" id="CHEBI:15377"/>
        <dbReference type="ChEBI" id="CHEBI:30013"/>
        <dbReference type="ChEBI" id="CHEBI:43474"/>
        <dbReference type="ChEBI" id="CHEBI:61977"/>
        <dbReference type="EC" id="3.1.3.16"/>
    </reaction>
</comment>
<dbReference type="NCBIfam" id="NF033484">
    <property type="entry name" value="Stp1_PP2C_phos"/>
    <property type="match status" value="1"/>
</dbReference>
<gene>
    <name evidence="10" type="ORF">KE3_0479</name>
</gene>
<sequence length="266" mass="29477">MDKLNVSCNLKEETDTVRRKTMKISLVTDIGQRRSNNQDFINKFDNKKGITLVILADGMGGHRAGNIASEMTVTDLGREWISTEFTELSQIRDWLITALEAENQRIYELGQTDEYKGMGTTVEALAIVDNNVIFAHVGDSRIGLLHNGEYELLTSDHSLVNELVKAGQLTEEEAANHPQKNIITQSIGQANPVEPDLGVQVLEEDDYLIINSDGLTNMITNDEIVSILSQDKNLDDKNNELVTLANERGGLDNITIALIHAESEEA</sequence>
<evidence type="ECO:0000313" key="10">
    <source>
        <dbReference type="EMBL" id="AGS05006.1"/>
    </source>
</evidence>
<evidence type="ECO:0000256" key="5">
    <source>
        <dbReference type="ARBA" id="ARBA00022912"/>
    </source>
</evidence>
<dbReference type="InterPro" id="IPR001932">
    <property type="entry name" value="PPM-type_phosphatase-like_dom"/>
</dbReference>
<evidence type="ECO:0000256" key="7">
    <source>
        <dbReference type="ARBA" id="ARBA00047761"/>
    </source>
</evidence>
<dbReference type="GO" id="GO:0004722">
    <property type="term" value="F:protein serine/threonine phosphatase activity"/>
    <property type="evidence" value="ECO:0007669"/>
    <property type="project" value="UniProtKB-EC"/>
</dbReference>
<keyword evidence="4" id="KW-0378">Hydrolase</keyword>
<reference evidence="10 11" key="1">
    <citation type="journal article" date="2013" name="BMC Microbiol.">
        <title>Dynamics of fecal microbial communities in children with diarrhea of unknown etiology and genomic analysis of associated Streptococcus lutetiensis.</title>
        <authorList>
            <person name="Jin D."/>
            <person name="Chen C."/>
            <person name="Li L."/>
            <person name="Lu S."/>
            <person name="Li Z."/>
            <person name="Zhou Z."/>
            <person name="Jing H."/>
            <person name="Xu Y."/>
            <person name="Du P."/>
            <person name="Wang H."/>
            <person name="Xiong Y."/>
            <person name="Zheng H."/>
            <person name="Bai X."/>
            <person name="Sun H."/>
            <person name="Wang L."/>
            <person name="Ye C."/>
            <person name="Gottschalk M."/>
            <person name="Xu J."/>
        </authorList>
    </citation>
    <scope>NUCLEOTIDE SEQUENCE [LARGE SCALE GENOMIC DNA]</scope>
    <source>
        <strain evidence="10 11">033</strain>
    </source>
</reference>
<dbReference type="SUPFAM" id="SSF81606">
    <property type="entry name" value="PP2C-like"/>
    <property type="match status" value="1"/>
</dbReference>
<dbReference type="SMART" id="SM00331">
    <property type="entry name" value="PP2C_SIG"/>
    <property type="match status" value="1"/>
</dbReference>
<name>A0AB33AKH4_9STRE</name>
<dbReference type="Gene3D" id="3.60.40.10">
    <property type="entry name" value="PPM-type phosphatase domain"/>
    <property type="match status" value="1"/>
</dbReference>
<proteinExistence type="predicted"/>
<dbReference type="PANTHER" id="PTHR47992">
    <property type="entry name" value="PROTEIN PHOSPHATASE"/>
    <property type="match status" value="1"/>
</dbReference>
<dbReference type="EC" id="3.1.3.16" evidence="2"/>
<protein>
    <recommendedName>
        <fullName evidence="2">protein-serine/threonine phosphatase</fullName>
        <ecNumber evidence="2">3.1.3.16</ecNumber>
    </recommendedName>
</protein>
<dbReference type="PROSITE" id="PS51746">
    <property type="entry name" value="PPM_2"/>
    <property type="match status" value="1"/>
</dbReference>
<accession>A0AB33AKH4</accession>
<dbReference type="KEGG" id="slu:KE3_0479"/>
<evidence type="ECO:0000256" key="6">
    <source>
        <dbReference type="ARBA" id="ARBA00023211"/>
    </source>
</evidence>
<dbReference type="AlphaFoldDB" id="A0AB33AKH4"/>
<evidence type="ECO:0000259" key="9">
    <source>
        <dbReference type="PROSITE" id="PS51746"/>
    </source>
</evidence>
<dbReference type="SMART" id="SM00332">
    <property type="entry name" value="PP2Cc"/>
    <property type="match status" value="1"/>
</dbReference>
<keyword evidence="11" id="KW-1185">Reference proteome</keyword>
<evidence type="ECO:0000256" key="2">
    <source>
        <dbReference type="ARBA" id="ARBA00013081"/>
    </source>
</evidence>
<dbReference type="InterPro" id="IPR036457">
    <property type="entry name" value="PPM-type-like_dom_sf"/>
</dbReference>
<comment type="catalytic activity">
    <reaction evidence="7">
        <text>O-phospho-L-seryl-[protein] + H2O = L-seryl-[protein] + phosphate</text>
        <dbReference type="Rhea" id="RHEA:20629"/>
        <dbReference type="Rhea" id="RHEA-COMP:9863"/>
        <dbReference type="Rhea" id="RHEA-COMP:11604"/>
        <dbReference type="ChEBI" id="CHEBI:15377"/>
        <dbReference type="ChEBI" id="CHEBI:29999"/>
        <dbReference type="ChEBI" id="CHEBI:43474"/>
        <dbReference type="ChEBI" id="CHEBI:83421"/>
        <dbReference type="EC" id="3.1.3.16"/>
    </reaction>
</comment>
<comment type="cofactor">
    <cofactor evidence="1">
        <name>Mn(2+)</name>
        <dbReference type="ChEBI" id="CHEBI:29035"/>
    </cofactor>
</comment>
<evidence type="ECO:0000313" key="11">
    <source>
        <dbReference type="Proteomes" id="UP000015268"/>
    </source>
</evidence>
<keyword evidence="6" id="KW-0464">Manganese</keyword>
<dbReference type="GO" id="GO:0046872">
    <property type="term" value="F:metal ion binding"/>
    <property type="evidence" value="ECO:0007669"/>
    <property type="project" value="UniProtKB-KW"/>
</dbReference>
<evidence type="ECO:0000256" key="4">
    <source>
        <dbReference type="ARBA" id="ARBA00022801"/>
    </source>
</evidence>
<organism evidence="10 11">
    <name type="scientific">Streptococcus lutetiensis 033</name>
    <dbReference type="NCBI Taxonomy" id="1076934"/>
    <lineage>
        <taxon>Bacteria</taxon>
        <taxon>Bacillati</taxon>
        <taxon>Bacillota</taxon>
        <taxon>Bacilli</taxon>
        <taxon>Lactobacillales</taxon>
        <taxon>Streptococcaceae</taxon>
        <taxon>Streptococcus</taxon>
    </lineage>
</organism>
<dbReference type="Pfam" id="PF13672">
    <property type="entry name" value="PP2C_2"/>
    <property type="match status" value="1"/>
</dbReference>